<gene>
    <name evidence="1" type="ORF">MNEG_5795</name>
</gene>
<dbReference type="AlphaFoldDB" id="A0A0D2N935"/>
<feature type="non-terminal residue" evidence="1">
    <location>
        <position position="1"/>
    </location>
</feature>
<dbReference type="EMBL" id="KK101106">
    <property type="protein sequence ID" value="KIZ02166.1"/>
    <property type="molecule type" value="Genomic_DNA"/>
</dbReference>
<reference evidence="1 2" key="1">
    <citation type="journal article" date="2013" name="BMC Genomics">
        <title>Reconstruction of the lipid metabolism for the microalga Monoraphidium neglectum from its genome sequence reveals characteristics suitable for biofuel production.</title>
        <authorList>
            <person name="Bogen C."/>
            <person name="Al-Dilaimi A."/>
            <person name="Albersmeier A."/>
            <person name="Wichmann J."/>
            <person name="Grundmann M."/>
            <person name="Rupp O."/>
            <person name="Lauersen K.J."/>
            <person name="Blifernez-Klassen O."/>
            <person name="Kalinowski J."/>
            <person name="Goesmann A."/>
            <person name="Mussgnug J.H."/>
            <person name="Kruse O."/>
        </authorList>
    </citation>
    <scope>NUCLEOTIDE SEQUENCE [LARGE SCALE GENOMIC DNA]</scope>
    <source>
        <strain evidence="1 2">SAG 48.87</strain>
    </source>
</reference>
<dbReference type="KEGG" id="mng:MNEG_5795"/>
<keyword evidence="2" id="KW-1185">Reference proteome</keyword>
<dbReference type="RefSeq" id="XP_013901185.1">
    <property type="nucleotide sequence ID" value="XM_014045731.1"/>
</dbReference>
<evidence type="ECO:0008006" key="3">
    <source>
        <dbReference type="Google" id="ProtNLM"/>
    </source>
</evidence>
<dbReference type="GeneID" id="25738672"/>
<name>A0A0D2N935_9CHLO</name>
<dbReference type="Proteomes" id="UP000054498">
    <property type="component" value="Unassembled WGS sequence"/>
</dbReference>
<proteinExistence type="predicted"/>
<organism evidence="1 2">
    <name type="scientific">Monoraphidium neglectum</name>
    <dbReference type="NCBI Taxonomy" id="145388"/>
    <lineage>
        <taxon>Eukaryota</taxon>
        <taxon>Viridiplantae</taxon>
        <taxon>Chlorophyta</taxon>
        <taxon>core chlorophytes</taxon>
        <taxon>Chlorophyceae</taxon>
        <taxon>CS clade</taxon>
        <taxon>Sphaeropleales</taxon>
        <taxon>Selenastraceae</taxon>
        <taxon>Monoraphidium</taxon>
    </lineage>
</organism>
<protein>
    <recommendedName>
        <fullName evidence="3">Alpha/beta hydrolase</fullName>
    </recommendedName>
</protein>
<evidence type="ECO:0000313" key="1">
    <source>
        <dbReference type="EMBL" id="KIZ02166.1"/>
    </source>
</evidence>
<sequence length="57" mass="6371">VEWLDVPRRREGGGGGRILTAFLPFRDARGRAARATLLYSHGNAVDLGQMMPVYRWG</sequence>
<dbReference type="OrthoDB" id="446723at2759"/>
<accession>A0A0D2N935</accession>
<dbReference type="STRING" id="145388.A0A0D2N935"/>
<evidence type="ECO:0000313" key="2">
    <source>
        <dbReference type="Proteomes" id="UP000054498"/>
    </source>
</evidence>